<keyword evidence="2" id="KW-0812">Transmembrane</keyword>
<dbReference type="EMBL" id="CP074133">
    <property type="protein sequence ID" value="QUX21081.1"/>
    <property type="molecule type" value="Genomic_DNA"/>
</dbReference>
<dbReference type="RefSeq" id="WP_220562283.1">
    <property type="nucleotide sequence ID" value="NZ_CP074133.1"/>
</dbReference>
<evidence type="ECO:0000313" key="4">
    <source>
        <dbReference type="Proteomes" id="UP000676079"/>
    </source>
</evidence>
<feature type="compositionally biased region" description="Basic and acidic residues" evidence="1">
    <location>
        <begin position="29"/>
        <end position="38"/>
    </location>
</feature>
<organism evidence="3 4">
    <name type="scientific">Nocardiopsis changdeensis</name>
    <dbReference type="NCBI Taxonomy" id="2831969"/>
    <lineage>
        <taxon>Bacteria</taxon>
        <taxon>Bacillati</taxon>
        <taxon>Actinomycetota</taxon>
        <taxon>Actinomycetes</taxon>
        <taxon>Streptosporangiales</taxon>
        <taxon>Nocardiopsidaceae</taxon>
        <taxon>Nocardiopsis</taxon>
    </lineage>
</organism>
<feature type="region of interest" description="Disordered" evidence="1">
    <location>
        <begin position="29"/>
        <end position="71"/>
    </location>
</feature>
<dbReference type="Proteomes" id="UP000676079">
    <property type="component" value="Chromosome"/>
</dbReference>
<reference evidence="3 4" key="1">
    <citation type="submission" date="2021-05" db="EMBL/GenBank/DDBJ databases">
        <title>Direct Submission.</title>
        <authorList>
            <person name="Li K."/>
            <person name="Gao J."/>
        </authorList>
    </citation>
    <scope>NUCLEOTIDE SEQUENCE [LARGE SCALE GENOMIC DNA]</scope>
    <source>
        <strain evidence="3 4">Mg02</strain>
    </source>
</reference>
<gene>
    <name evidence="3" type="ORF">KGD84_21860</name>
</gene>
<protein>
    <submittedName>
        <fullName evidence="3">Uncharacterized protein</fullName>
    </submittedName>
</protein>
<evidence type="ECO:0000256" key="2">
    <source>
        <dbReference type="SAM" id="Phobius"/>
    </source>
</evidence>
<proteinExistence type="predicted"/>
<evidence type="ECO:0000256" key="1">
    <source>
        <dbReference type="SAM" id="MobiDB-lite"/>
    </source>
</evidence>
<keyword evidence="4" id="KW-1185">Reference proteome</keyword>
<sequence>MEWAWVVAVVMVVAIVVAAVFVLRRNTADDRRLPDKPARERRRYPTGWNRSTGEMRMPPDEGDPPAPRRDA</sequence>
<name>A0ABX8BJG9_9ACTN</name>
<keyword evidence="2" id="KW-1133">Transmembrane helix</keyword>
<feature type="transmembrane region" description="Helical" evidence="2">
    <location>
        <begin position="6"/>
        <end position="23"/>
    </location>
</feature>
<evidence type="ECO:0000313" key="3">
    <source>
        <dbReference type="EMBL" id="QUX21081.1"/>
    </source>
</evidence>
<accession>A0ABX8BJG9</accession>
<keyword evidence="2" id="KW-0472">Membrane</keyword>